<dbReference type="CDD" id="cd06423">
    <property type="entry name" value="CESA_like"/>
    <property type="match status" value="1"/>
</dbReference>
<comment type="caution">
    <text evidence="6">The sequence shown here is derived from an EMBL/GenBank/DDBJ whole genome shotgun (WGS) entry which is preliminary data.</text>
</comment>
<reference evidence="6 7" key="2">
    <citation type="submission" date="2018-09" db="EMBL/GenBank/DDBJ databases">
        <title>Genome of Sphaerochaeta halotolerans strain 4-11.</title>
        <authorList>
            <person name="Nazina T.N."/>
            <person name="Sokolova D.S."/>
        </authorList>
    </citation>
    <scope>NUCLEOTIDE SEQUENCE [LARGE SCALE GENOMIC DNA]</scope>
    <source>
        <strain evidence="6 7">4-11</strain>
    </source>
</reference>
<dbReference type="RefSeq" id="WP_117329591.1">
    <property type="nucleotide sequence ID" value="NZ_QUWK01000003.1"/>
</dbReference>
<feature type="transmembrane region" description="Helical" evidence="4">
    <location>
        <begin position="482"/>
        <end position="504"/>
    </location>
</feature>
<comment type="similarity">
    <text evidence="1">Belongs to the glycosyltransferase 2 family.</text>
</comment>
<evidence type="ECO:0000256" key="4">
    <source>
        <dbReference type="SAM" id="Phobius"/>
    </source>
</evidence>
<sequence>MSSSLAIILTVTVLSIDLVLLLATLVVRLVRASGKRKDHALEEQLLQQLESETLHLDTFKPKDLLRLFNKLSPTLHFNEIVEKEFYDYLTSTSYLRKVCKRLQSFSVLGRIEAAAKLRYLAKDPFIRETMLAALKIETNQVVILYLFQGLARRRERKAISIMLTKLHRATFWMAGRYRSLLLSYESQLLPYLLRRLDRKSPSMRLLICEYALLYSTEVLKEYLATQAQTSNKQVRITALKALSRHFPKRLLVPEFQKPHYQDTLPFVIKAYANLQDKRLIHEMLVYASHAKLHDYLVQGLTEMSERDPSLISLLLTRFVKHKSVPQRKILAKVLDNRLSYILESQEGPLTPQLSDLISTLVDQLHISGLIQYLNTTKDNEKQEAILALVKQRAKRQKKLRGLLITYLDSDILEKIQLKPISEKGPVAAPHQETPQRLMLILLLVITLLIFPLLILVTELPNLVDLTAREILNLYVVRFNYLLVYYSVTINIIYLAVLAVSFRAANIQNRLWRAKDGQMLFTKGLLPSISIIAPAYNEASNIIESTNSLLNQQYPDYELIVVNDGSKDSTLKTLIEYYNLEKQDKMVSRRLSTRPLRGIYTNKSIPNLMVVDKVNGGKADSLNLGLNVSTKEFFCGIDADSLLEPDALLKAVSVMLDTPVESIAAGGNICPVNGCTVELGSLDNVQLPDNFLARLQSLEYIRSFMTGRVGWASMNVLLIISGAFGIFHRERTIATGGYLTKSGKFHKDTVGEDMELVVRLSRYMREKHKPYRVQYACNANCWTEVPEKWKVLRRQRNRWHRGLIDIMLFHSSMIANPRYGRLGMVGMLYYFIFELLGPFIEAQGLLFVVLGAFLGLLNLPIALMLFTSTIGLGILVSLSAVFISEYDKPLYSWKDISRLFAMAIIENFGIRQTISLLRVTAYFSAMRKNRGWGAQVRVGFKASTSQTKTK</sequence>
<feature type="transmembrane region" description="Helical" evidence="4">
    <location>
        <begin position="860"/>
        <end position="882"/>
    </location>
</feature>
<evidence type="ECO:0000313" key="7">
    <source>
        <dbReference type="Proteomes" id="UP000264002"/>
    </source>
</evidence>
<evidence type="ECO:0000259" key="5">
    <source>
        <dbReference type="Pfam" id="PF00535"/>
    </source>
</evidence>
<dbReference type="SUPFAM" id="SSF53448">
    <property type="entry name" value="Nucleotide-diphospho-sugar transferases"/>
    <property type="match status" value="1"/>
</dbReference>
<feature type="transmembrane region" description="Helical" evidence="4">
    <location>
        <begin position="437"/>
        <end position="456"/>
    </location>
</feature>
<evidence type="ECO:0000256" key="3">
    <source>
        <dbReference type="ARBA" id="ARBA00022679"/>
    </source>
</evidence>
<dbReference type="InterPro" id="IPR029044">
    <property type="entry name" value="Nucleotide-diphossugar_trans"/>
</dbReference>
<organism evidence="6 7">
    <name type="scientific">Sphaerochaeta halotolerans</name>
    <dbReference type="NCBI Taxonomy" id="2293840"/>
    <lineage>
        <taxon>Bacteria</taxon>
        <taxon>Pseudomonadati</taxon>
        <taxon>Spirochaetota</taxon>
        <taxon>Spirochaetia</taxon>
        <taxon>Spirochaetales</taxon>
        <taxon>Sphaerochaetaceae</taxon>
        <taxon>Sphaerochaeta</taxon>
    </lineage>
</organism>
<name>A0A372MJM5_9SPIR</name>
<keyword evidence="7" id="KW-1185">Reference proteome</keyword>
<proteinExistence type="inferred from homology"/>
<keyword evidence="4" id="KW-0472">Membrane</keyword>
<dbReference type="GO" id="GO:0016757">
    <property type="term" value="F:glycosyltransferase activity"/>
    <property type="evidence" value="ECO:0007669"/>
    <property type="project" value="UniProtKB-KW"/>
</dbReference>
<dbReference type="Pfam" id="PF00535">
    <property type="entry name" value="Glycos_transf_2"/>
    <property type="match status" value="1"/>
</dbReference>
<feature type="transmembrane region" description="Helical" evidence="4">
    <location>
        <begin position="6"/>
        <end position="27"/>
    </location>
</feature>
<feature type="domain" description="Glycosyltransferase 2-like" evidence="5">
    <location>
        <begin position="529"/>
        <end position="663"/>
    </location>
</feature>
<keyword evidence="4" id="KW-0812">Transmembrane</keyword>
<feature type="transmembrane region" description="Helical" evidence="4">
    <location>
        <begin position="827"/>
        <end position="854"/>
    </location>
</feature>
<dbReference type="InterPro" id="IPR001173">
    <property type="entry name" value="Glyco_trans_2-like"/>
</dbReference>
<dbReference type="PANTHER" id="PTHR43630:SF1">
    <property type="entry name" value="POLY-BETA-1,6-N-ACETYL-D-GLUCOSAMINE SYNTHASE"/>
    <property type="match status" value="1"/>
</dbReference>
<keyword evidence="3 6" id="KW-0808">Transferase</keyword>
<accession>A0A372MJM5</accession>
<reference evidence="7" key="1">
    <citation type="submission" date="2018-08" db="EMBL/GenBank/DDBJ databases">
        <authorList>
            <person name="Grouzdev D.S."/>
            <person name="Krutkina M.S."/>
        </authorList>
    </citation>
    <scope>NUCLEOTIDE SEQUENCE [LARGE SCALE GENOMIC DNA]</scope>
    <source>
        <strain evidence="7">4-11</strain>
    </source>
</reference>
<keyword evidence="4" id="KW-1133">Transmembrane helix</keyword>
<dbReference type="Gene3D" id="3.90.550.10">
    <property type="entry name" value="Spore Coat Polysaccharide Biosynthesis Protein SpsA, Chain A"/>
    <property type="match status" value="1"/>
</dbReference>
<evidence type="ECO:0000313" key="6">
    <source>
        <dbReference type="EMBL" id="RFU95643.1"/>
    </source>
</evidence>
<dbReference type="SUPFAM" id="SSF48371">
    <property type="entry name" value="ARM repeat"/>
    <property type="match status" value="1"/>
</dbReference>
<dbReference type="AlphaFoldDB" id="A0A372MJM5"/>
<evidence type="ECO:0000256" key="2">
    <source>
        <dbReference type="ARBA" id="ARBA00022676"/>
    </source>
</evidence>
<gene>
    <name evidence="6" type="ORF">DYP60_03985</name>
</gene>
<dbReference type="PANTHER" id="PTHR43630">
    <property type="entry name" value="POLY-BETA-1,6-N-ACETYL-D-GLUCOSAMINE SYNTHASE"/>
    <property type="match status" value="1"/>
</dbReference>
<protein>
    <submittedName>
        <fullName evidence="6">Glycosyltransferase family 2 protein</fullName>
    </submittedName>
</protein>
<dbReference type="EMBL" id="QUWK01000003">
    <property type="protein sequence ID" value="RFU95643.1"/>
    <property type="molecule type" value="Genomic_DNA"/>
</dbReference>
<evidence type="ECO:0000256" key="1">
    <source>
        <dbReference type="ARBA" id="ARBA00006739"/>
    </source>
</evidence>
<dbReference type="InterPro" id="IPR016024">
    <property type="entry name" value="ARM-type_fold"/>
</dbReference>
<dbReference type="Proteomes" id="UP000264002">
    <property type="component" value="Unassembled WGS sequence"/>
</dbReference>
<keyword evidence="2" id="KW-0328">Glycosyltransferase</keyword>